<dbReference type="AlphaFoldDB" id="A0A2G5NW56"/>
<dbReference type="Proteomes" id="UP000229523">
    <property type="component" value="Unassembled WGS sequence"/>
</dbReference>
<proteinExistence type="predicted"/>
<evidence type="ECO:0000313" key="2">
    <source>
        <dbReference type="Proteomes" id="UP000229523"/>
    </source>
</evidence>
<keyword evidence="2" id="KW-1185">Reference proteome</keyword>
<gene>
    <name evidence="1" type="ORF">BFS35_011000</name>
</gene>
<organism evidence="1 2">
    <name type="scientific">Macrococcoides goetzii</name>
    <dbReference type="NCBI Taxonomy" id="1891097"/>
    <lineage>
        <taxon>Bacteria</taxon>
        <taxon>Bacillati</taxon>
        <taxon>Bacillota</taxon>
        <taxon>Bacilli</taxon>
        <taxon>Bacillales</taxon>
        <taxon>Staphylococcaceae</taxon>
        <taxon>Macrococcoides</taxon>
    </lineage>
</organism>
<dbReference type="RefSeq" id="WP_099577007.1">
    <property type="nucleotide sequence ID" value="NZ_MJBI02000006.1"/>
</dbReference>
<dbReference type="EMBL" id="MJBI02000006">
    <property type="protein sequence ID" value="RAI79666.1"/>
    <property type="molecule type" value="Genomic_DNA"/>
</dbReference>
<accession>A0A2G5NW56</accession>
<evidence type="ECO:0000313" key="1">
    <source>
        <dbReference type="EMBL" id="RAI79666.1"/>
    </source>
</evidence>
<reference evidence="1 2" key="1">
    <citation type="journal article" date="2018" name="Front. Microbiol.">
        <title>Description and Comparative Genomics of Macrococcus caseolyticus subsp. hominis subsp. nov., Macrococcus goetzii sp. nov., Macrococcus epidermidis sp. nov., and Macrococcus bohemicus sp. nov., Novel Macrococci From Human Clinical Material With Virulence Potential and Suspected Uptake of Foreign DNA by Natural Transformation.</title>
        <authorList>
            <person name="Maslanova I."/>
            <person name="Wertheimer Z."/>
            <person name="Sedlacek I."/>
            <person name="Svec P."/>
            <person name="Indrakova A."/>
            <person name="Kovarovic V."/>
            <person name="Schumann P."/>
            <person name="Sproer C."/>
            <person name="Kralova S."/>
            <person name="Sedo O."/>
            <person name="Kristofova L."/>
            <person name="Vrbovska V."/>
            <person name="Fuzik T."/>
            <person name="Petras P."/>
            <person name="Zdrahal Z."/>
            <person name="Ruzickova V."/>
            <person name="Doskar J."/>
            <person name="Pantucek R."/>
        </authorList>
    </citation>
    <scope>NUCLEOTIDE SEQUENCE [LARGE SCALE GENOMIC DNA]</scope>
    <source>
        <strain evidence="1 2">CCM 4927</strain>
    </source>
</reference>
<protein>
    <submittedName>
        <fullName evidence="1">Uncharacterized protein</fullName>
    </submittedName>
</protein>
<sequence length="114" mass="13662">MRYFDMIDLTQLYDLTPNEWNNMLEGHEYRMIDKKRFAVEEAYLFANANNGKKLTSYTRSLDLQEAKVGKTEEEVKKDKAYQKALHQKQSIDMSIWYKNLPNAQEEEEKEEEDE</sequence>
<name>A0A2G5NW56_9STAP</name>
<comment type="caution">
    <text evidence="1">The sequence shown here is derived from an EMBL/GenBank/DDBJ whole genome shotgun (WGS) entry which is preliminary data.</text>
</comment>